<feature type="signal peptide" evidence="5">
    <location>
        <begin position="1"/>
        <end position="18"/>
    </location>
</feature>
<evidence type="ECO:0000256" key="4">
    <source>
        <dbReference type="SAM" id="Coils"/>
    </source>
</evidence>
<dbReference type="PANTHER" id="PTHR19211:SF133">
    <property type="entry name" value="ABC TRANSPORTER FAMILY PROTEIN"/>
    <property type="match status" value="1"/>
</dbReference>
<gene>
    <name evidence="7" type="ORF">ALAG00032_LOCUS15507</name>
</gene>
<dbReference type="InterPro" id="IPR003439">
    <property type="entry name" value="ABC_transporter-like_ATP-bd"/>
</dbReference>
<dbReference type="InterPro" id="IPR032781">
    <property type="entry name" value="ABC_tran_Xtn"/>
</dbReference>
<dbReference type="InterPro" id="IPR027417">
    <property type="entry name" value="P-loop_NTPase"/>
</dbReference>
<keyword evidence="5" id="KW-0732">Signal</keyword>
<dbReference type="InterPro" id="IPR050611">
    <property type="entry name" value="ABCF"/>
</dbReference>
<dbReference type="FunFam" id="3.40.50.300:FF:000011">
    <property type="entry name" value="Putative ABC transporter ATP-binding component"/>
    <property type="match status" value="1"/>
</dbReference>
<dbReference type="InterPro" id="IPR003593">
    <property type="entry name" value="AAA+_ATPase"/>
</dbReference>
<dbReference type="Pfam" id="PF12848">
    <property type="entry name" value="ABC_tran_Xtn"/>
    <property type="match status" value="1"/>
</dbReference>
<dbReference type="GO" id="GO:0016887">
    <property type="term" value="F:ATP hydrolysis activity"/>
    <property type="evidence" value="ECO:0007669"/>
    <property type="project" value="InterPro"/>
</dbReference>
<feature type="chain" id="PRO_5030841883" description="ABC transporter domain-containing protein" evidence="5">
    <location>
        <begin position="19"/>
        <end position="713"/>
    </location>
</feature>
<reference evidence="7" key="1">
    <citation type="submission" date="2021-01" db="EMBL/GenBank/DDBJ databases">
        <authorList>
            <person name="Corre E."/>
            <person name="Pelletier E."/>
            <person name="Niang G."/>
            <person name="Scheremetjew M."/>
            <person name="Finn R."/>
            <person name="Kale V."/>
            <person name="Holt S."/>
            <person name="Cochrane G."/>
            <person name="Meng A."/>
            <person name="Brown T."/>
            <person name="Cohen L."/>
        </authorList>
    </citation>
    <scope>NUCLEOTIDE SEQUENCE</scope>
    <source>
        <strain evidence="7">CCMP1510</strain>
    </source>
</reference>
<dbReference type="SUPFAM" id="SSF52540">
    <property type="entry name" value="P-loop containing nucleoside triphosphate hydrolases"/>
    <property type="match status" value="2"/>
</dbReference>
<organism evidence="7">
    <name type="scientific">Aureoumbra lagunensis</name>
    <dbReference type="NCBI Taxonomy" id="44058"/>
    <lineage>
        <taxon>Eukaryota</taxon>
        <taxon>Sar</taxon>
        <taxon>Stramenopiles</taxon>
        <taxon>Ochrophyta</taxon>
        <taxon>Pelagophyceae</taxon>
        <taxon>Pelagomonadales</taxon>
        <taxon>Aureoumbra</taxon>
    </lineage>
</organism>
<proteinExistence type="predicted"/>
<dbReference type="CDD" id="cd03221">
    <property type="entry name" value="ABCF_EF-3"/>
    <property type="match status" value="2"/>
</dbReference>
<feature type="domain" description="ABC transporter" evidence="6">
    <location>
        <begin position="45"/>
        <end position="299"/>
    </location>
</feature>
<accession>A0A7S3K6P5</accession>
<dbReference type="SMART" id="SM00382">
    <property type="entry name" value="AAA"/>
    <property type="match status" value="2"/>
</dbReference>
<dbReference type="Gene3D" id="3.40.50.300">
    <property type="entry name" value="P-loop containing nucleotide triphosphate hydrolases"/>
    <property type="match status" value="2"/>
</dbReference>
<feature type="coiled-coil region" evidence="4">
    <location>
        <begin position="614"/>
        <end position="700"/>
    </location>
</feature>
<dbReference type="PANTHER" id="PTHR19211">
    <property type="entry name" value="ATP-BINDING TRANSPORT PROTEIN-RELATED"/>
    <property type="match status" value="1"/>
</dbReference>
<evidence type="ECO:0000256" key="1">
    <source>
        <dbReference type="ARBA" id="ARBA00022737"/>
    </source>
</evidence>
<dbReference type="GO" id="GO:0005524">
    <property type="term" value="F:ATP binding"/>
    <property type="evidence" value="ECO:0007669"/>
    <property type="project" value="UniProtKB-KW"/>
</dbReference>
<name>A0A7S3K6P5_9STRA</name>
<sequence>MVCVLFALLITQTKEVDGFLSYNKAAQSGLLRAAVTYGDTAGASMVFEDVAITRGAQELIKDINWRVNPGERWSIIGPNGAGKTSLLKAATGELDPVVGKIIVKPGVRVGYLQQTAVSGSTLTVREELESCMPGLIEAQKKKEQAENAVALLGDISEEQLTALADAEIAFQAANGYSSSAQASNVARGLGFTENDMSRKCSEFSGGWQMRIALARLLLSEPHVMLLDEPSNHLDTNARQWLAGYLQQFQGSLILISHDEQLLSVACDSTAELMNTGGVGGRRLELYKSKNLLEWRRARLDRARQWRTEYERQQTEMNELKKFIQRFGAKASKAAQAQDRKNKLHKLQTNAIPPPPPDLLHAIDAETSPSTTIQRASLILPAPPSNIGDVPLKLIEASLSYSNETILKDVTLEIESGSRIVILGPNGAGKSTLIKLIAGDERLLTDGQRLADPRLRIAVFSQDLSQELDPELTGLELVVQAARRGGDAETSEAQARKVLGALGLSGDKALRASRHLSGGEKAKIALASFALTEAHLLILDEPSNHADVQCIAALLRALQNFEGTLLIVSHDRPFVEALAPSHVLIVDKGRAKLEARDLCDNDWIWTKATRHSTHYDEINKDTNTENKEEEQLRRRRYNAPKLLAKLESQMQEQELKLAKHDKDLVDAGSDVAKCLQLAKERDALQADLDAMYAEYEELEELINSATPTSTSMSR</sequence>
<evidence type="ECO:0000256" key="5">
    <source>
        <dbReference type="SAM" id="SignalP"/>
    </source>
</evidence>
<evidence type="ECO:0000259" key="6">
    <source>
        <dbReference type="PROSITE" id="PS50893"/>
    </source>
</evidence>
<dbReference type="PROSITE" id="PS00211">
    <property type="entry name" value="ABC_TRANSPORTER_1"/>
    <property type="match status" value="2"/>
</dbReference>
<keyword evidence="4" id="KW-0175">Coiled coil</keyword>
<evidence type="ECO:0000256" key="3">
    <source>
        <dbReference type="ARBA" id="ARBA00022840"/>
    </source>
</evidence>
<keyword evidence="1" id="KW-0677">Repeat</keyword>
<evidence type="ECO:0000256" key="2">
    <source>
        <dbReference type="ARBA" id="ARBA00022741"/>
    </source>
</evidence>
<protein>
    <recommendedName>
        <fullName evidence="6">ABC transporter domain-containing protein</fullName>
    </recommendedName>
</protein>
<dbReference type="InterPro" id="IPR017871">
    <property type="entry name" value="ABC_transporter-like_CS"/>
</dbReference>
<dbReference type="PROSITE" id="PS50893">
    <property type="entry name" value="ABC_TRANSPORTER_2"/>
    <property type="match status" value="2"/>
</dbReference>
<dbReference type="EMBL" id="HBIJ01023466">
    <property type="protein sequence ID" value="CAE0374703.1"/>
    <property type="molecule type" value="Transcribed_RNA"/>
</dbReference>
<evidence type="ECO:0000313" key="7">
    <source>
        <dbReference type="EMBL" id="CAE0374703.1"/>
    </source>
</evidence>
<dbReference type="AlphaFoldDB" id="A0A7S3K6P5"/>
<dbReference type="Pfam" id="PF00005">
    <property type="entry name" value="ABC_tran"/>
    <property type="match status" value="2"/>
</dbReference>
<keyword evidence="3" id="KW-0067">ATP-binding</keyword>
<feature type="domain" description="ABC transporter" evidence="6">
    <location>
        <begin position="391"/>
        <end position="612"/>
    </location>
</feature>
<keyword evidence="2" id="KW-0547">Nucleotide-binding</keyword>